<comment type="caution">
    <text evidence="3">The sequence shown here is derived from an EMBL/GenBank/DDBJ whole genome shotgun (WGS) entry which is preliminary data.</text>
</comment>
<gene>
    <name evidence="3" type="ORF">BDN70DRAFT_696162</name>
</gene>
<evidence type="ECO:0000259" key="2">
    <source>
        <dbReference type="PROSITE" id="PS50097"/>
    </source>
</evidence>
<accession>A0A9P6D174</accession>
<feature type="region of interest" description="Disordered" evidence="1">
    <location>
        <begin position="226"/>
        <end position="247"/>
    </location>
</feature>
<dbReference type="Proteomes" id="UP000807469">
    <property type="component" value="Unassembled WGS sequence"/>
</dbReference>
<dbReference type="EMBL" id="MU155214">
    <property type="protein sequence ID" value="KAF9479393.1"/>
    <property type="molecule type" value="Genomic_DNA"/>
</dbReference>
<keyword evidence="4" id="KW-1185">Reference proteome</keyword>
<protein>
    <recommendedName>
        <fullName evidence="2">BTB domain-containing protein</fullName>
    </recommendedName>
</protein>
<reference evidence="3" key="1">
    <citation type="submission" date="2020-11" db="EMBL/GenBank/DDBJ databases">
        <authorList>
            <consortium name="DOE Joint Genome Institute"/>
            <person name="Ahrendt S."/>
            <person name="Riley R."/>
            <person name="Andreopoulos W."/>
            <person name="Labutti K."/>
            <person name="Pangilinan J."/>
            <person name="Ruiz-Duenas F.J."/>
            <person name="Barrasa J.M."/>
            <person name="Sanchez-Garcia M."/>
            <person name="Camarero S."/>
            <person name="Miyauchi S."/>
            <person name="Serrano A."/>
            <person name="Linde D."/>
            <person name="Babiker R."/>
            <person name="Drula E."/>
            <person name="Ayuso-Fernandez I."/>
            <person name="Pacheco R."/>
            <person name="Padilla G."/>
            <person name="Ferreira P."/>
            <person name="Barriuso J."/>
            <person name="Kellner H."/>
            <person name="Castanera R."/>
            <person name="Alfaro M."/>
            <person name="Ramirez L."/>
            <person name="Pisabarro A.G."/>
            <person name="Kuo A."/>
            <person name="Tritt A."/>
            <person name="Lipzen A."/>
            <person name="He G."/>
            <person name="Yan M."/>
            <person name="Ng V."/>
            <person name="Cullen D."/>
            <person name="Martin F."/>
            <person name="Rosso M.-N."/>
            <person name="Henrissat B."/>
            <person name="Hibbett D."/>
            <person name="Martinez A.T."/>
            <person name="Grigoriev I.V."/>
        </authorList>
    </citation>
    <scope>NUCLEOTIDE SEQUENCE</scope>
    <source>
        <strain evidence="3">CIRM-BRFM 674</strain>
    </source>
</reference>
<organism evidence="3 4">
    <name type="scientific">Pholiota conissans</name>
    <dbReference type="NCBI Taxonomy" id="109636"/>
    <lineage>
        <taxon>Eukaryota</taxon>
        <taxon>Fungi</taxon>
        <taxon>Dikarya</taxon>
        <taxon>Basidiomycota</taxon>
        <taxon>Agaricomycotina</taxon>
        <taxon>Agaricomycetes</taxon>
        <taxon>Agaricomycetidae</taxon>
        <taxon>Agaricales</taxon>
        <taxon>Agaricineae</taxon>
        <taxon>Strophariaceae</taxon>
        <taxon>Pholiota</taxon>
    </lineage>
</organism>
<name>A0A9P6D174_9AGAR</name>
<evidence type="ECO:0000313" key="4">
    <source>
        <dbReference type="Proteomes" id="UP000807469"/>
    </source>
</evidence>
<feature type="compositionally biased region" description="Basic residues" evidence="1">
    <location>
        <begin position="230"/>
        <end position="241"/>
    </location>
</feature>
<proteinExistence type="predicted"/>
<dbReference type="SUPFAM" id="SSF54695">
    <property type="entry name" value="POZ domain"/>
    <property type="match status" value="1"/>
</dbReference>
<dbReference type="InterPro" id="IPR011333">
    <property type="entry name" value="SKP1/BTB/POZ_sf"/>
</dbReference>
<feature type="domain" description="BTB" evidence="2">
    <location>
        <begin position="19"/>
        <end position="86"/>
    </location>
</feature>
<sequence length="247" mass="28150">MSCPNKQPVRHQEYFLPGGDLYLQVDNVLFRIHKFFFERDSAHFRTLLDSPVAPNTTRSGSSETKPIAIRNSSPSEFAKFLFIFYNPKYSDYTDFDTADWTCVLKIACEHEFVEVQHCAIRALQDCDLSTVERIHVYKLYKVDPKYLVPLYIAMAVRDEGPTDKEVHHLGAETSLLIFRLREYLRSRNGFGGKSPLPPDVSDDDALRAVCHFLQVDVSQMQSLVSTSNFKGKKSPCPKGGKRGQGNY</sequence>
<dbReference type="AlphaFoldDB" id="A0A9P6D174"/>
<evidence type="ECO:0000256" key="1">
    <source>
        <dbReference type="SAM" id="MobiDB-lite"/>
    </source>
</evidence>
<dbReference type="Gene3D" id="3.30.710.10">
    <property type="entry name" value="Potassium Channel Kv1.1, Chain A"/>
    <property type="match status" value="1"/>
</dbReference>
<dbReference type="PROSITE" id="PS50097">
    <property type="entry name" value="BTB"/>
    <property type="match status" value="1"/>
</dbReference>
<dbReference type="InterPro" id="IPR000210">
    <property type="entry name" value="BTB/POZ_dom"/>
</dbReference>
<evidence type="ECO:0000313" key="3">
    <source>
        <dbReference type="EMBL" id="KAF9479393.1"/>
    </source>
</evidence>
<dbReference type="OrthoDB" id="9997739at2759"/>